<feature type="region of interest" description="Disordered" evidence="1">
    <location>
        <begin position="183"/>
        <end position="207"/>
    </location>
</feature>
<evidence type="ECO:0000313" key="3">
    <source>
        <dbReference type="Proteomes" id="UP000799767"/>
    </source>
</evidence>
<dbReference type="EMBL" id="MU001631">
    <property type="protein sequence ID" value="KAF2488179.1"/>
    <property type="molecule type" value="Genomic_DNA"/>
</dbReference>
<accession>A0A6A6Q802</accession>
<evidence type="ECO:0000313" key="2">
    <source>
        <dbReference type="EMBL" id="KAF2488179.1"/>
    </source>
</evidence>
<keyword evidence="3" id="KW-1185">Reference proteome</keyword>
<reference evidence="2" key="1">
    <citation type="journal article" date="2020" name="Stud. Mycol.">
        <title>101 Dothideomycetes genomes: a test case for predicting lifestyles and emergence of pathogens.</title>
        <authorList>
            <person name="Haridas S."/>
            <person name="Albert R."/>
            <person name="Binder M."/>
            <person name="Bloem J."/>
            <person name="Labutti K."/>
            <person name="Salamov A."/>
            <person name="Andreopoulos B."/>
            <person name="Baker S."/>
            <person name="Barry K."/>
            <person name="Bills G."/>
            <person name="Bluhm B."/>
            <person name="Cannon C."/>
            <person name="Castanera R."/>
            <person name="Culley D."/>
            <person name="Daum C."/>
            <person name="Ezra D."/>
            <person name="Gonzalez J."/>
            <person name="Henrissat B."/>
            <person name="Kuo A."/>
            <person name="Liang C."/>
            <person name="Lipzen A."/>
            <person name="Lutzoni F."/>
            <person name="Magnuson J."/>
            <person name="Mondo S."/>
            <person name="Nolan M."/>
            <person name="Ohm R."/>
            <person name="Pangilinan J."/>
            <person name="Park H.-J."/>
            <person name="Ramirez L."/>
            <person name="Alfaro M."/>
            <person name="Sun H."/>
            <person name="Tritt A."/>
            <person name="Yoshinaga Y."/>
            <person name="Zwiers L.-H."/>
            <person name="Turgeon B."/>
            <person name="Goodwin S."/>
            <person name="Spatafora J."/>
            <person name="Crous P."/>
            <person name="Grigoriev I."/>
        </authorList>
    </citation>
    <scope>NUCLEOTIDE SEQUENCE</scope>
    <source>
        <strain evidence="2">CBS 113389</strain>
    </source>
</reference>
<feature type="compositionally biased region" description="Acidic residues" evidence="1">
    <location>
        <begin position="195"/>
        <end position="207"/>
    </location>
</feature>
<sequence>MMKKDNADKGPRAITVKAGATPVKNIRTISTFHPDSLERLIADHALEWLKKGFIDVEDAAQREGVVKIFERDLDSYHAKDCLEWLWSECYALDAFSNPTPLLEIRGRAHADAVIAARGGVIEVLLDRVLLYDYGWSDPECMEGDEEVKSELQSPIRFTMRGHATIKTRSGTLKTLMDELELGKQNEDELKLGKEEDGETEVGSEGDD</sequence>
<dbReference type="GeneID" id="54472133"/>
<dbReference type="RefSeq" id="XP_033594748.1">
    <property type="nucleotide sequence ID" value="XM_033731131.1"/>
</dbReference>
<dbReference type="AlphaFoldDB" id="A0A6A6Q802"/>
<name>A0A6A6Q802_9PEZI</name>
<protein>
    <submittedName>
        <fullName evidence="2">Uncharacterized protein</fullName>
    </submittedName>
</protein>
<gene>
    <name evidence="2" type="ORF">BDY17DRAFT_25103</name>
</gene>
<evidence type="ECO:0000256" key="1">
    <source>
        <dbReference type="SAM" id="MobiDB-lite"/>
    </source>
</evidence>
<feature type="compositionally biased region" description="Basic and acidic residues" evidence="1">
    <location>
        <begin position="183"/>
        <end position="194"/>
    </location>
</feature>
<proteinExistence type="predicted"/>
<organism evidence="2 3">
    <name type="scientific">Neohortaea acidophila</name>
    <dbReference type="NCBI Taxonomy" id="245834"/>
    <lineage>
        <taxon>Eukaryota</taxon>
        <taxon>Fungi</taxon>
        <taxon>Dikarya</taxon>
        <taxon>Ascomycota</taxon>
        <taxon>Pezizomycotina</taxon>
        <taxon>Dothideomycetes</taxon>
        <taxon>Dothideomycetidae</taxon>
        <taxon>Mycosphaerellales</taxon>
        <taxon>Teratosphaeriaceae</taxon>
        <taxon>Neohortaea</taxon>
    </lineage>
</organism>
<dbReference type="Proteomes" id="UP000799767">
    <property type="component" value="Unassembled WGS sequence"/>
</dbReference>